<sequence>MLPNKLNLPLRFWKAIATGNYVDLAEFGYKNLKANMKYNDDEHSLQTSENGIIAVRKCSHPQKFTDIAEWLLAFRAYMEATLIIYDLREQELNAYRDHINTLCVKHKFLAIAAYNEDRRLHLTTNRDLTLFERNIEAEGENFDVTTAKKQHSIANTHNPKSNITWHDGSQICINWNRKGCPDNNSCKRIHACLLCRKIGHLERRCFFNKQVPPKQIENQNQESNK</sequence>
<protein>
    <recommendedName>
        <fullName evidence="3">C3H1-type domain-containing protein</fullName>
    </recommendedName>
</protein>
<accession>A0A397W1B5</accession>
<organism evidence="1 2">
    <name type="scientific">Gigaspora rosea</name>
    <dbReference type="NCBI Taxonomy" id="44941"/>
    <lineage>
        <taxon>Eukaryota</taxon>
        <taxon>Fungi</taxon>
        <taxon>Fungi incertae sedis</taxon>
        <taxon>Mucoromycota</taxon>
        <taxon>Glomeromycotina</taxon>
        <taxon>Glomeromycetes</taxon>
        <taxon>Diversisporales</taxon>
        <taxon>Gigasporaceae</taxon>
        <taxon>Gigaspora</taxon>
    </lineage>
</organism>
<dbReference type="OrthoDB" id="10384200at2759"/>
<dbReference type="AlphaFoldDB" id="A0A397W1B5"/>
<keyword evidence="2" id="KW-1185">Reference proteome</keyword>
<evidence type="ECO:0000313" key="1">
    <source>
        <dbReference type="EMBL" id="RIB26093.1"/>
    </source>
</evidence>
<name>A0A397W1B5_9GLOM</name>
<evidence type="ECO:0000313" key="2">
    <source>
        <dbReference type="Proteomes" id="UP000266673"/>
    </source>
</evidence>
<dbReference type="Proteomes" id="UP000266673">
    <property type="component" value="Unassembled WGS sequence"/>
</dbReference>
<gene>
    <name evidence="1" type="ORF">C2G38_2270802</name>
</gene>
<dbReference type="EMBL" id="QKWP01000149">
    <property type="protein sequence ID" value="RIB26093.1"/>
    <property type="molecule type" value="Genomic_DNA"/>
</dbReference>
<comment type="caution">
    <text evidence="1">The sequence shown here is derived from an EMBL/GenBank/DDBJ whole genome shotgun (WGS) entry which is preliminary data.</text>
</comment>
<evidence type="ECO:0008006" key="3">
    <source>
        <dbReference type="Google" id="ProtNLM"/>
    </source>
</evidence>
<proteinExistence type="predicted"/>
<reference evidence="1 2" key="1">
    <citation type="submission" date="2018-06" db="EMBL/GenBank/DDBJ databases">
        <title>Comparative genomics reveals the genomic features of Rhizophagus irregularis, R. cerebriforme, R. diaphanum and Gigaspora rosea, and their symbiotic lifestyle signature.</title>
        <authorList>
            <person name="Morin E."/>
            <person name="San Clemente H."/>
            <person name="Chen E.C.H."/>
            <person name="De La Providencia I."/>
            <person name="Hainaut M."/>
            <person name="Kuo A."/>
            <person name="Kohler A."/>
            <person name="Murat C."/>
            <person name="Tang N."/>
            <person name="Roy S."/>
            <person name="Loubradou J."/>
            <person name="Henrissat B."/>
            <person name="Grigoriev I.V."/>
            <person name="Corradi N."/>
            <person name="Roux C."/>
            <person name="Martin F.M."/>
        </authorList>
    </citation>
    <scope>NUCLEOTIDE SEQUENCE [LARGE SCALE GENOMIC DNA]</scope>
    <source>
        <strain evidence="1 2">DAOM 194757</strain>
    </source>
</reference>